<reference evidence="2" key="2">
    <citation type="submission" date="2020-09" db="EMBL/GenBank/DDBJ databases">
        <authorList>
            <person name="Sun Q."/>
            <person name="Kim S."/>
        </authorList>
    </citation>
    <scope>NUCLEOTIDE SEQUENCE</scope>
    <source>
        <strain evidence="2">KCTC 32422</strain>
    </source>
</reference>
<comment type="similarity">
    <text evidence="1">Belongs to the maleate isomerase family.</text>
</comment>
<comment type="miscellaneous">
    <text evidence="1">Reaction is initiated by nucleophilic attack of cysteine at the double bond, yielding a covalent succinylcysteine-like intermediate.</text>
</comment>
<comment type="function">
    <text evidence="1">Catalyzes cis-trans isomerization of the C2-C3 double bond in maleate to yield fumarate.</text>
</comment>
<name>A0A918R9A1_9SPHN</name>
<evidence type="ECO:0000313" key="3">
    <source>
        <dbReference type="Proteomes" id="UP000634139"/>
    </source>
</evidence>
<feature type="binding site" evidence="1">
    <location>
        <begin position="199"/>
        <end position="200"/>
    </location>
    <ligand>
        <name>substrate</name>
    </ligand>
</feature>
<dbReference type="Gene3D" id="3.40.50.12500">
    <property type="match status" value="1"/>
</dbReference>
<feature type="binding site" evidence="1">
    <location>
        <begin position="80"/>
        <end position="82"/>
    </location>
    <ligand>
        <name>substrate</name>
    </ligand>
</feature>
<dbReference type="PIRSF" id="PIRSF015736">
    <property type="entry name" value="MI"/>
    <property type="match status" value="1"/>
</dbReference>
<dbReference type="Proteomes" id="UP000634139">
    <property type="component" value="Unassembled WGS sequence"/>
</dbReference>
<comment type="caution">
    <text evidence="2">The sequence shown here is derived from an EMBL/GenBank/DDBJ whole genome shotgun (WGS) entry which is preliminary data.</text>
</comment>
<sequence length="254" mass="27336">MPKTYRIGQIVPSSNTTMETEVPRMLLARQTIRPEQFTFHSSRMAMKHVTKEELAAMDAQSVGCARQLADAEVDIIGYACLVAIMSAGRGYHCVSEETLGKAVRDAGHACPIVTSAGALVQVLREMRARKVSIVTPYMRPLTDLVVDYIVHEGIAVQDSIALEIPDNLAVGRRDPLALISDVDALDLTGVDAVVLSACVQMPSLPAIEAVQDKLGLPVLTAATSTTRVMLQQLGLEPVSTGSGFALSERFQPLH</sequence>
<dbReference type="EMBL" id="BMZD01000001">
    <property type="protein sequence ID" value="GGZ88359.1"/>
    <property type="molecule type" value="Genomic_DNA"/>
</dbReference>
<dbReference type="EC" id="5.2.1.1" evidence="1"/>
<reference evidence="2" key="1">
    <citation type="journal article" date="2014" name="Int. J. Syst. Evol. Microbiol.">
        <title>Complete genome sequence of Corynebacterium casei LMG S-19264T (=DSM 44701T), isolated from a smear-ripened cheese.</title>
        <authorList>
            <consortium name="US DOE Joint Genome Institute (JGI-PGF)"/>
            <person name="Walter F."/>
            <person name="Albersmeier A."/>
            <person name="Kalinowski J."/>
            <person name="Ruckert C."/>
        </authorList>
    </citation>
    <scope>NUCLEOTIDE SEQUENCE</scope>
    <source>
        <strain evidence="2">KCTC 32422</strain>
    </source>
</reference>
<dbReference type="Pfam" id="PF17645">
    <property type="entry name" value="Amdase"/>
    <property type="match status" value="1"/>
</dbReference>
<dbReference type="InterPro" id="IPR053714">
    <property type="entry name" value="Iso_Racemase_Enz_sf"/>
</dbReference>
<dbReference type="InterPro" id="IPR026286">
    <property type="entry name" value="MaiA/AMDase"/>
</dbReference>
<feature type="binding site" evidence="1">
    <location>
        <position position="137"/>
    </location>
    <ligand>
        <name>substrate</name>
    </ligand>
</feature>
<dbReference type="InterPro" id="IPR028615">
    <property type="entry name" value="Maleate_isomerase"/>
</dbReference>
<protein>
    <recommendedName>
        <fullName evidence="1">Maleate isomerase</fullName>
        <ecNumber evidence="1">5.2.1.1</ecNumber>
    </recommendedName>
    <alternativeName>
        <fullName evidence="1">Maleate cis-trans isomerase</fullName>
    </alternativeName>
</protein>
<dbReference type="RefSeq" id="WP_308430030.1">
    <property type="nucleotide sequence ID" value="NZ_BMZD01000001.1"/>
</dbReference>
<evidence type="ECO:0000256" key="1">
    <source>
        <dbReference type="HAMAP-Rule" id="MF_00943"/>
    </source>
</evidence>
<comment type="catalytic activity">
    <reaction evidence="1">
        <text>maleate = fumarate</text>
        <dbReference type="Rhea" id="RHEA:13169"/>
        <dbReference type="ChEBI" id="CHEBI:29806"/>
        <dbReference type="ChEBI" id="CHEBI:30780"/>
        <dbReference type="EC" id="5.2.1.1"/>
    </reaction>
</comment>
<keyword evidence="3" id="KW-1185">Reference proteome</keyword>
<feature type="binding site" evidence="1">
    <location>
        <position position="167"/>
    </location>
    <ligand>
        <name>substrate</name>
    </ligand>
</feature>
<dbReference type="PANTHER" id="PTHR40267">
    <property type="entry name" value="BLR3294 PROTEIN"/>
    <property type="match status" value="1"/>
</dbReference>
<dbReference type="PANTHER" id="PTHR40267:SF1">
    <property type="entry name" value="BLR3294 PROTEIN"/>
    <property type="match status" value="1"/>
</dbReference>
<gene>
    <name evidence="1 2" type="primary">maiA</name>
    <name evidence="2" type="ORF">GCM10011617_04020</name>
</gene>
<keyword evidence="1 2" id="KW-0413">Isomerase</keyword>
<feature type="active site" description="Nucleophile" evidence="1">
    <location>
        <position position="80"/>
    </location>
</feature>
<organism evidence="2 3">
    <name type="scientific">Novosphingobium arvoryzae</name>
    <dbReference type="NCBI Taxonomy" id="1256514"/>
    <lineage>
        <taxon>Bacteria</taxon>
        <taxon>Pseudomonadati</taxon>
        <taxon>Pseudomonadota</taxon>
        <taxon>Alphaproteobacteria</taxon>
        <taxon>Sphingomonadales</taxon>
        <taxon>Sphingomonadaceae</taxon>
        <taxon>Novosphingobium</taxon>
    </lineage>
</organism>
<dbReference type="GO" id="GO:0050076">
    <property type="term" value="F:maleate isomerase activity"/>
    <property type="evidence" value="ECO:0007669"/>
    <property type="project" value="UniProtKB-UniRule"/>
</dbReference>
<feature type="modified residue" description="S-(2-succinyl)cysteine" evidence="1">
    <location>
        <position position="80"/>
    </location>
</feature>
<dbReference type="AlphaFoldDB" id="A0A918R9A1"/>
<feature type="active site" description="Proton donor" evidence="1">
    <location>
        <position position="198"/>
    </location>
</feature>
<accession>A0A918R9A1</accession>
<comment type="subunit">
    <text evidence="1">Homodimer.</text>
</comment>
<evidence type="ECO:0000313" key="2">
    <source>
        <dbReference type="EMBL" id="GGZ88359.1"/>
    </source>
</evidence>
<dbReference type="HAMAP" id="MF_00943">
    <property type="entry name" value="Maleate_isomerase"/>
    <property type="match status" value="1"/>
</dbReference>
<feature type="binding site" evidence="1">
    <location>
        <position position="15"/>
    </location>
    <ligand>
        <name>substrate</name>
    </ligand>
</feature>
<proteinExistence type="inferred from homology"/>